<accession>A0ABQ4LWF6</accession>
<keyword evidence="3" id="KW-1185">Reference proteome</keyword>
<dbReference type="InterPro" id="IPR007809">
    <property type="entry name" value="FlgN-like"/>
</dbReference>
<dbReference type="Gene3D" id="1.20.58.300">
    <property type="entry name" value="FlgN-like"/>
    <property type="match status" value="1"/>
</dbReference>
<evidence type="ECO:0008006" key="4">
    <source>
        <dbReference type="Google" id="ProtNLM"/>
    </source>
</evidence>
<reference evidence="2 3" key="1">
    <citation type="submission" date="2021-03" db="EMBL/GenBank/DDBJ databases">
        <title>Antimicrobial resistance genes in bacteria isolated from Japanese honey, and their potential for conferring macrolide and lincosamide resistance in the American foulbrood pathogen Paenibacillus larvae.</title>
        <authorList>
            <person name="Okamoto M."/>
            <person name="Kumagai M."/>
            <person name="Kanamori H."/>
            <person name="Takamatsu D."/>
        </authorList>
    </citation>
    <scope>NUCLEOTIDE SEQUENCE [LARGE SCALE GENOMIC DNA]</scope>
    <source>
        <strain evidence="2 3">J21TS3</strain>
    </source>
</reference>
<comment type="caution">
    <text evidence="2">The sequence shown here is derived from an EMBL/GenBank/DDBJ whole genome shotgun (WGS) entry which is preliminary data.</text>
</comment>
<keyword evidence="1" id="KW-1005">Bacterial flagellum biogenesis</keyword>
<dbReference type="InterPro" id="IPR036679">
    <property type="entry name" value="FlgN-like_sf"/>
</dbReference>
<protein>
    <recommendedName>
        <fullName evidence="4">Flagellar protein FlgN</fullName>
    </recommendedName>
</protein>
<name>A0ABQ4LWF6_9BACL</name>
<dbReference type="SUPFAM" id="SSF140566">
    <property type="entry name" value="FlgN-like"/>
    <property type="match status" value="1"/>
</dbReference>
<dbReference type="Proteomes" id="UP000680638">
    <property type="component" value="Unassembled WGS sequence"/>
</dbReference>
<evidence type="ECO:0000313" key="2">
    <source>
        <dbReference type="EMBL" id="GIO67577.1"/>
    </source>
</evidence>
<proteinExistence type="predicted"/>
<dbReference type="Pfam" id="PF05130">
    <property type="entry name" value="FlgN"/>
    <property type="match status" value="1"/>
</dbReference>
<organism evidence="2 3">
    <name type="scientific">Paenibacillus cookii</name>
    <dbReference type="NCBI Taxonomy" id="157839"/>
    <lineage>
        <taxon>Bacteria</taxon>
        <taxon>Bacillati</taxon>
        <taxon>Bacillota</taxon>
        <taxon>Bacilli</taxon>
        <taxon>Bacillales</taxon>
        <taxon>Paenibacillaceae</taxon>
        <taxon>Paenibacillus</taxon>
    </lineage>
</organism>
<sequence length="157" mass="18281">MNSLNEIYEQLLDTAQIKKTVVINNDVAELTRLMTLENRLLKQIDHIEQRRAVSMSAFLKEKGIRSNLNLTITEIARLVFDPDEKKALLEIRDTLVENGRALKRENEIIQQLIEQSMQFIDFSLNILIDHEDDLIYQNPAQQSSQYPKNTHFLDTKA</sequence>
<evidence type="ECO:0000313" key="3">
    <source>
        <dbReference type="Proteomes" id="UP000680638"/>
    </source>
</evidence>
<evidence type="ECO:0000256" key="1">
    <source>
        <dbReference type="ARBA" id="ARBA00022795"/>
    </source>
</evidence>
<gene>
    <name evidence="2" type="ORF">J21TS3_23980</name>
</gene>
<dbReference type="EMBL" id="BORW01000010">
    <property type="protein sequence ID" value="GIO67577.1"/>
    <property type="molecule type" value="Genomic_DNA"/>
</dbReference>